<reference evidence="2 3" key="1">
    <citation type="submission" date="2022-06" db="EMBL/GenBank/DDBJ databases">
        <title>Thiomicrohabdus sp. nov, an obligately chemolithoautotrophic, sulfur-oxidizing bacterium isolated from beach of Guanyin Mountain. Amoy.</title>
        <authorList>
            <person name="Zhu H."/>
        </authorList>
    </citation>
    <scope>NUCLEOTIDE SEQUENCE [LARGE SCALE GENOMIC DNA]</scope>
    <source>
        <strain evidence="2 3">XGS-01</strain>
    </source>
</reference>
<sequence length="332" mass="39404">MLEEVSKFQSLGSPSIYWELLNNILASESGWNDEDFANFFYNRVIDGKKNFDGCVPFLQACRLISFDENGYVQVDTVIQSNLVNKAYLSNIILDRIFIILASDDAFHRIFSNQYISFDVIYNHVQIDNSAFTFKYSNFKQLLIDFSFLNAHPDKRIQKYFINNEYKKLFDKSILPQKKRGIMGLDELDEILHRQRLYGEEAEKFVVEFEKKRLRHSSNYKKVVQISEYDVNAGYDVVSFNNHESALHDRFIEVKSYIGEYNFFWSDNEIDVSKQKADEYFLYLVNRDEMESEGYVPEIIQNPYKSVFMDSIKWNKRPKKFYVSLNRQYSKVD</sequence>
<dbReference type="Proteomes" id="UP001222275">
    <property type="component" value="Chromosome"/>
</dbReference>
<name>A0ABY8C9G4_9GAMM</name>
<evidence type="ECO:0000313" key="3">
    <source>
        <dbReference type="Proteomes" id="UP001222275"/>
    </source>
</evidence>
<organism evidence="2 3">
    <name type="scientific">Thiomicrorhabdus lithotrophica</name>
    <dbReference type="NCBI Taxonomy" id="2949997"/>
    <lineage>
        <taxon>Bacteria</taxon>
        <taxon>Pseudomonadati</taxon>
        <taxon>Pseudomonadota</taxon>
        <taxon>Gammaproteobacteria</taxon>
        <taxon>Thiotrichales</taxon>
        <taxon>Piscirickettsiaceae</taxon>
        <taxon>Thiomicrorhabdus</taxon>
    </lineage>
</organism>
<protein>
    <submittedName>
        <fullName evidence="2">DUF3883 domain-containing protein</fullName>
    </submittedName>
</protein>
<evidence type="ECO:0000313" key="2">
    <source>
        <dbReference type="EMBL" id="WEJ61877.1"/>
    </source>
</evidence>
<dbReference type="Pfam" id="PF13020">
    <property type="entry name" value="NOV_C"/>
    <property type="match status" value="1"/>
</dbReference>
<accession>A0ABY8C9G4</accession>
<dbReference type="EMBL" id="CP102381">
    <property type="protein sequence ID" value="WEJ61877.1"/>
    <property type="molecule type" value="Genomic_DNA"/>
</dbReference>
<dbReference type="InterPro" id="IPR024975">
    <property type="entry name" value="NOV_C"/>
</dbReference>
<keyword evidence="3" id="KW-1185">Reference proteome</keyword>
<proteinExistence type="predicted"/>
<gene>
    <name evidence="2" type="ORF">NR989_07600</name>
</gene>
<dbReference type="RefSeq" id="WP_275594137.1">
    <property type="nucleotide sequence ID" value="NZ_CP102381.1"/>
</dbReference>
<evidence type="ECO:0000259" key="1">
    <source>
        <dbReference type="Pfam" id="PF13020"/>
    </source>
</evidence>
<feature type="domain" description="Protein NO VEIN C-terminal" evidence="1">
    <location>
        <begin position="201"/>
        <end position="288"/>
    </location>
</feature>